<dbReference type="InterPro" id="IPR050122">
    <property type="entry name" value="RTK"/>
</dbReference>
<dbReference type="AlphaFoldDB" id="A0A183U7W5"/>
<dbReference type="GO" id="GO:0043235">
    <property type="term" value="C:receptor complex"/>
    <property type="evidence" value="ECO:0007669"/>
    <property type="project" value="TreeGrafter"/>
</dbReference>
<dbReference type="InterPro" id="IPR011009">
    <property type="entry name" value="Kinase-like_dom_sf"/>
</dbReference>
<dbReference type="EMBL" id="UYWY01008104">
    <property type="protein sequence ID" value="VDM31009.1"/>
    <property type="molecule type" value="Genomic_DNA"/>
</dbReference>
<evidence type="ECO:0000313" key="3">
    <source>
        <dbReference type="Proteomes" id="UP000050794"/>
    </source>
</evidence>
<dbReference type="Proteomes" id="UP000050794">
    <property type="component" value="Unassembled WGS sequence"/>
</dbReference>
<dbReference type="PANTHER" id="PTHR24416:SF611">
    <property type="entry name" value="TYROSINE-PROTEIN KINASE TRANSMEMBRANE RECEPTOR ROR"/>
    <property type="match status" value="1"/>
</dbReference>
<dbReference type="GO" id="GO:0007169">
    <property type="term" value="P:cell surface receptor protein tyrosine kinase signaling pathway"/>
    <property type="evidence" value="ECO:0007669"/>
    <property type="project" value="TreeGrafter"/>
</dbReference>
<dbReference type="GO" id="GO:0005524">
    <property type="term" value="F:ATP binding"/>
    <property type="evidence" value="ECO:0007669"/>
    <property type="project" value="InterPro"/>
</dbReference>
<evidence type="ECO:0000313" key="2">
    <source>
        <dbReference type="EMBL" id="VDM31009.1"/>
    </source>
</evidence>
<dbReference type="Pfam" id="PF07714">
    <property type="entry name" value="PK_Tyr_Ser-Thr"/>
    <property type="match status" value="1"/>
</dbReference>
<evidence type="ECO:0000313" key="4">
    <source>
        <dbReference type="WBParaSite" id="TCNE_0000458501-mRNA-1"/>
    </source>
</evidence>
<proteinExistence type="predicted"/>
<accession>A0A183U7W5</accession>
<dbReference type="Gene3D" id="1.10.510.10">
    <property type="entry name" value="Transferase(Phosphotransferase) domain 1"/>
    <property type="match status" value="1"/>
</dbReference>
<dbReference type="SUPFAM" id="SSF56112">
    <property type="entry name" value="Protein kinase-like (PK-like)"/>
    <property type="match status" value="1"/>
</dbReference>
<organism evidence="3 4">
    <name type="scientific">Toxocara canis</name>
    <name type="common">Canine roundworm</name>
    <dbReference type="NCBI Taxonomy" id="6265"/>
    <lineage>
        <taxon>Eukaryota</taxon>
        <taxon>Metazoa</taxon>
        <taxon>Ecdysozoa</taxon>
        <taxon>Nematoda</taxon>
        <taxon>Chromadorea</taxon>
        <taxon>Rhabditida</taxon>
        <taxon>Spirurina</taxon>
        <taxon>Ascaridomorpha</taxon>
        <taxon>Ascaridoidea</taxon>
        <taxon>Toxocaridae</taxon>
        <taxon>Toxocara</taxon>
    </lineage>
</organism>
<dbReference type="WBParaSite" id="TCNE_0000458501-mRNA-1">
    <property type="protein sequence ID" value="TCNE_0000458501-mRNA-1"/>
    <property type="gene ID" value="TCNE_0000458501"/>
</dbReference>
<dbReference type="InterPro" id="IPR000719">
    <property type="entry name" value="Prot_kinase_dom"/>
</dbReference>
<dbReference type="GO" id="GO:0004714">
    <property type="term" value="F:transmembrane receptor protein tyrosine kinase activity"/>
    <property type="evidence" value="ECO:0007669"/>
    <property type="project" value="TreeGrafter"/>
</dbReference>
<dbReference type="SMART" id="SM00219">
    <property type="entry name" value="TyrKc"/>
    <property type="match status" value="1"/>
</dbReference>
<dbReference type="PANTHER" id="PTHR24416">
    <property type="entry name" value="TYROSINE-PROTEIN KINASE RECEPTOR"/>
    <property type="match status" value="1"/>
</dbReference>
<name>A0A183U7W5_TOXCA</name>
<gene>
    <name evidence="2" type="ORF">TCNE_LOCUS4586</name>
</gene>
<dbReference type="InterPro" id="IPR008266">
    <property type="entry name" value="Tyr_kinase_AS"/>
</dbReference>
<sequence>KFPKFEIYVPGGFKVIHRDVAARNCLLGKEFEVKISDFGMSEADANVIKLDKLRNMPIKWLAPETLRQGIFTTKTDVWSFGVLIWEIFSHCRTDPFPGETNTQAKDKVSRAISGIF</sequence>
<dbReference type="InterPro" id="IPR001245">
    <property type="entry name" value="Ser-Thr/Tyr_kinase_cat_dom"/>
</dbReference>
<dbReference type="PROSITE" id="PS00109">
    <property type="entry name" value="PROTEIN_KINASE_TYR"/>
    <property type="match status" value="1"/>
</dbReference>
<protein>
    <submittedName>
        <fullName evidence="4">Protein kinase domain-containing protein</fullName>
    </submittedName>
</protein>
<dbReference type="PRINTS" id="PR00109">
    <property type="entry name" value="TYRKINASE"/>
</dbReference>
<reference evidence="2 3" key="2">
    <citation type="submission" date="2018-11" db="EMBL/GenBank/DDBJ databases">
        <authorList>
            <consortium name="Pathogen Informatics"/>
        </authorList>
    </citation>
    <scope>NUCLEOTIDE SEQUENCE [LARGE SCALE GENOMIC DNA]</scope>
</reference>
<evidence type="ECO:0000259" key="1">
    <source>
        <dbReference type="PROSITE" id="PS50011"/>
    </source>
</evidence>
<dbReference type="InterPro" id="IPR020635">
    <property type="entry name" value="Tyr_kinase_cat_dom"/>
</dbReference>
<dbReference type="GO" id="GO:0005886">
    <property type="term" value="C:plasma membrane"/>
    <property type="evidence" value="ECO:0007669"/>
    <property type="project" value="TreeGrafter"/>
</dbReference>
<dbReference type="PROSITE" id="PS50011">
    <property type="entry name" value="PROTEIN_KINASE_DOM"/>
    <property type="match status" value="1"/>
</dbReference>
<reference evidence="4" key="1">
    <citation type="submission" date="2016-06" db="UniProtKB">
        <authorList>
            <consortium name="WormBaseParasite"/>
        </authorList>
    </citation>
    <scope>IDENTIFICATION</scope>
</reference>
<feature type="domain" description="Protein kinase" evidence="1">
    <location>
        <begin position="1"/>
        <end position="116"/>
    </location>
</feature>
<keyword evidence="3" id="KW-1185">Reference proteome</keyword>